<protein>
    <recommendedName>
        <fullName evidence="2">DUF4780 domain-containing protein</fullName>
    </recommendedName>
</protein>
<feature type="region of interest" description="Disordered" evidence="1">
    <location>
        <begin position="135"/>
        <end position="209"/>
    </location>
</feature>
<sequence>MDGASIVSCSNEESGMWLKSLFSENKIGGKTIHVLPPEELPKRHRVVVHVEEDVLAQEATDLMNRQSPGLESRRWIVIKGSEKTDATSSHFAALVDDMSLQALKAWNFKPPSGTQSASVKHIDRPQYSHRPYSETLASGRNHERSWGQWKPGPRKVTGRNDQDVHLGQRDAGDTYTTAQYRRPHGHQAEAGRRGREDLEGGGRSNVSALRLPPTATFTRNYYFVKQQEE</sequence>
<name>A0AA39F1D7_MICHY</name>
<dbReference type="Pfam" id="PF16012">
    <property type="entry name" value="DUF4780"/>
    <property type="match status" value="1"/>
</dbReference>
<dbReference type="InterPro" id="IPR031961">
    <property type="entry name" value="DUF4780"/>
</dbReference>
<comment type="caution">
    <text evidence="3">The sequence shown here is derived from an EMBL/GenBank/DDBJ whole genome shotgun (WGS) entry which is preliminary data.</text>
</comment>
<accession>A0AA39F1D7</accession>
<reference evidence="3" key="1">
    <citation type="journal article" date="2023" name="bioRxiv">
        <title>Scaffold-level genome assemblies of two parasitoid biocontrol wasps reveal the parthenogenesis mechanism and an associated novel virus.</title>
        <authorList>
            <person name="Inwood S."/>
            <person name="Skelly J."/>
            <person name="Guhlin J."/>
            <person name="Harrop T."/>
            <person name="Goldson S."/>
            <person name="Dearden P."/>
        </authorList>
    </citation>
    <scope>NUCLEOTIDE SEQUENCE</scope>
    <source>
        <strain evidence="3">Lincoln</strain>
        <tissue evidence="3">Whole body</tissue>
    </source>
</reference>
<evidence type="ECO:0000259" key="2">
    <source>
        <dbReference type="Pfam" id="PF16012"/>
    </source>
</evidence>
<organism evidence="3 4">
    <name type="scientific">Microctonus hyperodae</name>
    <name type="common">Parasitoid wasp</name>
    <dbReference type="NCBI Taxonomy" id="165561"/>
    <lineage>
        <taxon>Eukaryota</taxon>
        <taxon>Metazoa</taxon>
        <taxon>Ecdysozoa</taxon>
        <taxon>Arthropoda</taxon>
        <taxon>Hexapoda</taxon>
        <taxon>Insecta</taxon>
        <taxon>Pterygota</taxon>
        <taxon>Neoptera</taxon>
        <taxon>Endopterygota</taxon>
        <taxon>Hymenoptera</taxon>
        <taxon>Apocrita</taxon>
        <taxon>Ichneumonoidea</taxon>
        <taxon>Braconidae</taxon>
        <taxon>Euphorinae</taxon>
        <taxon>Microctonus</taxon>
    </lineage>
</organism>
<proteinExistence type="predicted"/>
<dbReference type="Proteomes" id="UP001168972">
    <property type="component" value="Unassembled WGS sequence"/>
</dbReference>
<dbReference type="EMBL" id="JAQQBR010001849">
    <property type="protein sequence ID" value="KAK0159523.1"/>
    <property type="molecule type" value="Genomic_DNA"/>
</dbReference>
<feature type="domain" description="DUF4780" evidence="2">
    <location>
        <begin position="2"/>
        <end position="110"/>
    </location>
</feature>
<feature type="compositionally biased region" description="Basic and acidic residues" evidence="1">
    <location>
        <begin position="186"/>
        <end position="200"/>
    </location>
</feature>
<evidence type="ECO:0000313" key="4">
    <source>
        <dbReference type="Proteomes" id="UP001168972"/>
    </source>
</evidence>
<feature type="compositionally biased region" description="Basic and acidic residues" evidence="1">
    <location>
        <begin position="158"/>
        <end position="172"/>
    </location>
</feature>
<gene>
    <name evidence="3" type="ORF">PV327_010982</name>
</gene>
<evidence type="ECO:0000313" key="3">
    <source>
        <dbReference type="EMBL" id="KAK0159523.1"/>
    </source>
</evidence>
<dbReference type="AlphaFoldDB" id="A0AA39F1D7"/>
<reference evidence="3" key="2">
    <citation type="submission" date="2023-03" db="EMBL/GenBank/DDBJ databases">
        <authorList>
            <person name="Inwood S.N."/>
            <person name="Skelly J.G."/>
            <person name="Guhlin J."/>
            <person name="Harrop T.W.R."/>
            <person name="Goldson S.G."/>
            <person name="Dearden P.K."/>
        </authorList>
    </citation>
    <scope>NUCLEOTIDE SEQUENCE</scope>
    <source>
        <strain evidence="3">Lincoln</strain>
        <tissue evidence="3">Whole body</tissue>
    </source>
</reference>
<keyword evidence="4" id="KW-1185">Reference proteome</keyword>
<evidence type="ECO:0000256" key="1">
    <source>
        <dbReference type="SAM" id="MobiDB-lite"/>
    </source>
</evidence>